<dbReference type="SMART" id="SM00388">
    <property type="entry name" value="HisKA"/>
    <property type="match status" value="1"/>
</dbReference>
<keyword evidence="17" id="KW-1185">Reference proteome</keyword>
<dbReference type="RefSeq" id="WP_354366372.1">
    <property type="nucleotide sequence ID" value="NZ_JBEPMA010000001.1"/>
</dbReference>
<evidence type="ECO:0000256" key="3">
    <source>
        <dbReference type="ARBA" id="ARBA00012438"/>
    </source>
</evidence>
<evidence type="ECO:0000256" key="2">
    <source>
        <dbReference type="ARBA" id="ARBA00004651"/>
    </source>
</evidence>
<dbReference type="EMBL" id="JBEPMA010000001">
    <property type="protein sequence ID" value="MET3616393.1"/>
    <property type="molecule type" value="Genomic_DNA"/>
</dbReference>
<comment type="catalytic activity">
    <reaction evidence="1">
        <text>ATP + protein L-histidine = ADP + protein N-phospho-L-histidine.</text>
        <dbReference type="EC" id="2.7.13.3"/>
    </reaction>
</comment>
<dbReference type="InterPro" id="IPR036097">
    <property type="entry name" value="HisK_dim/P_sf"/>
</dbReference>
<keyword evidence="4" id="KW-1003">Cell membrane</keyword>
<evidence type="ECO:0000256" key="7">
    <source>
        <dbReference type="ARBA" id="ARBA00022692"/>
    </source>
</evidence>
<dbReference type="Proteomes" id="UP001549162">
    <property type="component" value="Unassembled WGS sequence"/>
</dbReference>
<evidence type="ECO:0000256" key="5">
    <source>
        <dbReference type="ARBA" id="ARBA00022553"/>
    </source>
</evidence>
<comment type="subcellular location">
    <subcellularLocation>
        <location evidence="2">Cell membrane</location>
        <topology evidence="2">Multi-pass membrane protein</topology>
    </subcellularLocation>
</comment>
<dbReference type="Gene3D" id="3.30.565.10">
    <property type="entry name" value="Histidine kinase-like ATPase, C-terminal domain"/>
    <property type="match status" value="1"/>
</dbReference>
<dbReference type="SUPFAM" id="SSF55874">
    <property type="entry name" value="ATPase domain of HSP90 chaperone/DNA topoisomerase II/histidine kinase"/>
    <property type="match status" value="1"/>
</dbReference>
<dbReference type="CDD" id="cd00082">
    <property type="entry name" value="HisKA"/>
    <property type="match status" value="1"/>
</dbReference>
<evidence type="ECO:0000313" key="16">
    <source>
        <dbReference type="EMBL" id="MET3616393.1"/>
    </source>
</evidence>
<dbReference type="InterPro" id="IPR005467">
    <property type="entry name" value="His_kinase_dom"/>
</dbReference>
<dbReference type="PANTHER" id="PTHR45528:SF1">
    <property type="entry name" value="SENSOR HISTIDINE KINASE CPXA"/>
    <property type="match status" value="1"/>
</dbReference>
<dbReference type="InterPro" id="IPR003661">
    <property type="entry name" value="HisK_dim/P_dom"/>
</dbReference>
<evidence type="ECO:0000256" key="14">
    <source>
        <dbReference type="SAM" id="Phobius"/>
    </source>
</evidence>
<keyword evidence="8" id="KW-0547">Nucleotide-binding</keyword>
<keyword evidence="9 16" id="KW-0418">Kinase</keyword>
<evidence type="ECO:0000256" key="8">
    <source>
        <dbReference type="ARBA" id="ARBA00022741"/>
    </source>
</evidence>
<proteinExistence type="predicted"/>
<feature type="transmembrane region" description="Helical" evidence="14">
    <location>
        <begin position="299"/>
        <end position="320"/>
    </location>
</feature>
<sequence>MDKKYNLRNLIISLLLIAVISVFVGFYLQDKANINNTRIENHFHYFITKTISSSLEDDVYEDDSLFNYAVKSYKKKYYDSFGDEVRDQDLIDTQKKIDKLKEKGLNPNNYIDEYEYNNELNSEYKTFYLTNDDIGEQFDPETLSLVEKDFGIRGIVNNDKVIIKETIVSERLNKSDYKNLPREFKKLIKTELSGINNRYNIGNLKFVYYGNLDDPVFENIKTEKFNITLETVMILSILCNLILSTVFALFIKTKGVDSSRKLKSIFTLPIEFVGILFLIFTFTSSNIISWQLFNNIPELFLLLTVLGNIIIALTIFYLIINFKTMFIKDVENYVVNYSLIGRGIKKSFDVYNDSFNKDLNEDQFLKLKRDFSIKYLIVTLILLFIIMFIVNSPELTLLLIILSVLFYYISIKLMNEISRINFESNKIVMGNYKNKIEKKGNMFDRIIDNFNNISSNLDEAVEDAIKSERMKTELITNVSHDLKTPLTSIINFSDLINNSDSSLEDKKEYAKIINEKSLKLKVLIEDLFDVSKASSNNIELSKQKLDFKSLVEQSIGEWEDKINEKNIKLVSNLPEEKVILELDGQKFSRVLDNLFSNISKYALENSRVYINLYNDENVRLIIKNISKYELGISEDELIERFTRGEKSRTTAGSGLGLSIASSFVKAHGADFKIEVDGDLFKTIIEF</sequence>
<keyword evidence="5" id="KW-0597">Phosphoprotein</keyword>
<feature type="transmembrane region" description="Helical" evidence="14">
    <location>
        <begin position="232"/>
        <end position="251"/>
    </location>
</feature>
<dbReference type="Gene3D" id="1.10.287.130">
    <property type="match status" value="1"/>
</dbReference>
<evidence type="ECO:0000256" key="1">
    <source>
        <dbReference type="ARBA" id="ARBA00000085"/>
    </source>
</evidence>
<keyword evidence="10" id="KW-0067">ATP-binding</keyword>
<protein>
    <recommendedName>
        <fullName evidence="3">histidine kinase</fullName>
        <ecNumber evidence="3">2.7.13.3</ecNumber>
    </recommendedName>
</protein>
<evidence type="ECO:0000256" key="10">
    <source>
        <dbReference type="ARBA" id="ARBA00022840"/>
    </source>
</evidence>
<evidence type="ECO:0000256" key="13">
    <source>
        <dbReference type="ARBA" id="ARBA00023136"/>
    </source>
</evidence>
<accession>A0ABV2J6J1</accession>
<evidence type="ECO:0000256" key="9">
    <source>
        <dbReference type="ARBA" id="ARBA00022777"/>
    </source>
</evidence>
<evidence type="ECO:0000259" key="15">
    <source>
        <dbReference type="PROSITE" id="PS50109"/>
    </source>
</evidence>
<dbReference type="GO" id="GO:0016301">
    <property type="term" value="F:kinase activity"/>
    <property type="evidence" value="ECO:0007669"/>
    <property type="project" value="UniProtKB-KW"/>
</dbReference>
<evidence type="ECO:0000256" key="4">
    <source>
        <dbReference type="ARBA" id="ARBA00022475"/>
    </source>
</evidence>
<dbReference type="Pfam" id="PF00512">
    <property type="entry name" value="HisKA"/>
    <property type="match status" value="1"/>
</dbReference>
<evidence type="ECO:0000256" key="6">
    <source>
        <dbReference type="ARBA" id="ARBA00022679"/>
    </source>
</evidence>
<keyword evidence="11 14" id="KW-1133">Transmembrane helix</keyword>
<dbReference type="InterPro" id="IPR003594">
    <property type="entry name" value="HATPase_dom"/>
</dbReference>
<dbReference type="SUPFAM" id="SSF47384">
    <property type="entry name" value="Homodimeric domain of signal transducing histidine kinase"/>
    <property type="match status" value="1"/>
</dbReference>
<evidence type="ECO:0000256" key="12">
    <source>
        <dbReference type="ARBA" id="ARBA00023012"/>
    </source>
</evidence>
<dbReference type="PANTHER" id="PTHR45528">
    <property type="entry name" value="SENSOR HISTIDINE KINASE CPXA"/>
    <property type="match status" value="1"/>
</dbReference>
<feature type="transmembrane region" description="Helical" evidence="14">
    <location>
        <begin position="7"/>
        <end position="28"/>
    </location>
</feature>
<dbReference type="Pfam" id="PF02518">
    <property type="entry name" value="HATPase_c"/>
    <property type="match status" value="1"/>
</dbReference>
<dbReference type="PROSITE" id="PS50109">
    <property type="entry name" value="HIS_KIN"/>
    <property type="match status" value="1"/>
</dbReference>
<reference evidence="16 17" key="1">
    <citation type="submission" date="2024-06" db="EMBL/GenBank/DDBJ databases">
        <title>Genomic Encyclopedia of Type Strains, Phase IV (KMG-IV): sequencing the most valuable type-strain genomes for metagenomic binning, comparative biology and taxonomic classification.</title>
        <authorList>
            <person name="Goeker M."/>
        </authorList>
    </citation>
    <scope>NUCLEOTIDE SEQUENCE [LARGE SCALE GENOMIC DNA]</scope>
    <source>
        <strain evidence="16 17">DSM 21460</strain>
    </source>
</reference>
<dbReference type="SMART" id="SM00387">
    <property type="entry name" value="HATPase_c"/>
    <property type="match status" value="1"/>
</dbReference>
<feature type="transmembrane region" description="Helical" evidence="14">
    <location>
        <begin position="373"/>
        <end position="390"/>
    </location>
</feature>
<comment type="caution">
    <text evidence="16">The sequence shown here is derived from an EMBL/GenBank/DDBJ whole genome shotgun (WGS) entry which is preliminary data.</text>
</comment>
<name>A0ABV2J6J1_9FIRM</name>
<keyword evidence="6" id="KW-0808">Transferase</keyword>
<feature type="transmembrane region" description="Helical" evidence="14">
    <location>
        <begin position="272"/>
        <end position="293"/>
    </location>
</feature>
<dbReference type="EC" id="2.7.13.3" evidence="3"/>
<keyword evidence="7 14" id="KW-0812">Transmembrane</keyword>
<keyword evidence="12" id="KW-0902">Two-component regulatory system</keyword>
<feature type="transmembrane region" description="Helical" evidence="14">
    <location>
        <begin position="396"/>
        <end position="414"/>
    </location>
</feature>
<dbReference type="InterPro" id="IPR036890">
    <property type="entry name" value="HATPase_C_sf"/>
</dbReference>
<dbReference type="InterPro" id="IPR050398">
    <property type="entry name" value="HssS/ArlS-like"/>
</dbReference>
<gene>
    <name evidence="16" type="ORF">ABID14_000013</name>
</gene>
<evidence type="ECO:0000256" key="11">
    <source>
        <dbReference type="ARBA" id="ARBA00022989"/>
    </source>
</evidence>
<feature type="domain" description="Histidine kinase" evidence="15">
    <location>
        <begin position="477"/>
        <end position="686"/>
    </location>
</feature>
<organism evidence="16 17">
    <name type="scientific">Peptoniphilus olsenii</name>
    <dbReference type="NCBI Taxonomy" id="411570"/>
    <lineage>
        <taxon>Bacteria</taxon>
        <taxon>Bacillati</taxon>
        <taxon>Bacillota</taxon>
        <taxon>Tissierellia</taxon>
        <taxon>Tissierellales</taxon>
        <taxon>Peptoniphilaceae</taxon>
        <taxon>Peptoniphilus</taxon>
    </lineage>
</organism>
<keyword evidence="13 14" id="KW-0472">Membrane</keyword>
<evidence type="ECO:0000313" key="17">
    <source>
        <dbReference type="Proteomes" id="UP001549162"/>
    </source>
</evidence>